<dbReference type="AlphaFoldDB" id="A0A4U7B026"/>
<evidence type="ECO:0000313" key="1">
    <source>
        <dbReference type="EMBL" id="TKX22056.1"/>
    </source>
</evidence>
<protein>
    <submittedName>
        <fullName evidence="1">Uncharacterized protein</fullName>
    </submittedName>
</protein>
<evidence type="ECO:0000313" key="2">
    <source>
        <dbReference type="Proteomes" id="UP000308133"/>
    </source>
</evidence>
<proteinExistence type="predicted"/>
<dbReference type="EMBL" id="PTQR01000074">
    <property type="protein sequence ID" value="TKX22056.1"/>
    <property type="molecule type" value="Genomic_DNA"/>
</dbReference>
<comment type="caution">
    <text evidence="1">The sequence shown here is derived from an EMBL/GenBank/DDBJ whole genome shotgun (WGS) entry which is preliminary data.</text>
</comment>
<reference evidence="1 2" key="1">
    <citation type="submission" date="2018-02" db="EMBL/GenBank/DDBJ databases">
        <title>Draft genome sequences of Elsinoe sp., causing black scab on jojoba.</title>
        <authorList>
            <person name="Stodart B."/>
            <person name="Jeffress S."/>
            <person name="Ash G."/>
            <person name="Arun Chinnappa K."/>
        </authorList>
    </citation>
    <scope>NUCLEOTIDE SEQUENCE [LARGE SCALE GENOMIC DNA]</scope>
    <source>
        <strain evidence="1 2">Hillstone_2</strain>
    </source>
</reference>
<accession>A0A4U7B026</accession>
<organism evidence="1 2">
    <name type="scientific">Elsinoe australis</name>
    <dbReference type="NCBI Taxonomy" id="40998"/>
    <lineage>
        <taxon>Eukaryota</taxon>
        <taxon>Fungi</taxon>
        <taxon>Dikarya</taxon>
        <taxon>Ascomycota</taxon>
        <taxon>Pezizomycotina</taxon>
        <taxon>Dothideomycetes</taxon>
        <taxon>Dothideomycetidae</taxon>
        <taxon>Myriangiales</taxon>
        <taxon>Elsinoaceae</taxon>
        <taxon>Elsinoe</taxon>
    </lineage>
</organism>
<gene>
    <name evidence="1" type="ORF">C1H76_5689</name>
</gene>
<name>A0A4U7B026_9PEZI</name>
<dbReference type="Proteomes" id="UP000308133">
    <property type="component" value="Unassembled WGS sequence"/>
</dbReference>
<sequence length="98" mass="11168">MPFPKQMASDYVTMRRTSASIIKMVEDHMAQSGPVMIYTHFCPHTIWTSDNTTGLGRVEGPMGTYYLGRGQRLDPNKLNCVTCHAEKRGFKQIYKPKL</sequence>